<dbReference type="Proteomes" id="UP001152803">
    <property type="component" value="Unassembled WGS sequence"/>
</dbReference>
<evidence type="ECO:0000256" key="8">
    <source>
        <dbReference type="ARBA" id="ARBA00022729"/>
    </source>
</evidence>
<comment type="similarity">
    <text evidence="3 17">Belongs to the alpha-carbonic anhydrase family.</text>
</comment>
<evidence type="ECO:0000256" key="12">
    <source>
        <dbReference type="ARBA" id="ARBA00023180"/>
    </source>
</evidence>
<proteinExistence type="inferred from homology"/>
<accession>A0A9Q1D4H9</accession>
<dbReference type="CDD" id="cd03117">
    <property type="entry name" value="alpha_CA_IV_XV_like"/>
    <property type="match status" value="1"/>
</dbReference>
<evidence type="ECO:0000256" key="2">
    <source>
        <dbReference type="ARBA" id="ARBA00004609"/>
    </source>
</evidence>
<dbReference type="SMART" id="SM01057">
    <property type="entry name" value="Carb_anhydrase"/>
    <property type="match status" value="1"/>
</dbReference>
<dbReference type="GO" id="GO:0098552">
    <property type="term" value="C:side of membrane"/>
    <property type="evidence" value="ECO:0007669"/>
    <property type="project" value="UniProtKB-KW"/>
</dbReference>
<keyword evidence="5" id="KW-1003">Cell membrane</keyword>
<evidence type="ECO:0000256" key="16">
    <source>
        <dbReference type="ARBA" id="ARBA00049061"/>
    </source>
</evidence>
<dbReference type="Pfam" id="PF00194">
    <property type="entry name" value="Carb_anhydrase"/>
    <property type="match status" value="1"/>
</dbReference>
<evidence type="ECO:0000256" key="1">
    <source>
        <dbReference type="ARBA" id="ARBA00001947"/>
    </source>
</evidence>
<comment type="subcellular location">
    <subcellularLocation>
        <location evidence="2">Cell membrane</location>
        <topology evidence="2">Lipid-anchor</topology>
        <topology evidence="2">GPI-anchor</topology>
    </subcellularLocation>
</comment>
<keyword evidence="10" id="KW-0472">Membrane</keyword>
<evidence type="ECO:0000256" key="11">
    <source>
        <dbReference type="ARBA" id="ARBA00023157"/>
    </source>
</evidence>
<comment type="function">
    <text evidence="17">Reversible hydration of carbon dioxide.</text>
</comment>
<feature type="domain" description="Alpha-carbonic anhydrase" evidence="18">
    <location>
        <begin position="1"/>
        <end position="249"/>
    </location>
</feature>
<protein>
    <recommendedName>
        <fullName evidence="17">Carbonic anhydrase</fullName>
        <ecNumber evidence="17">4.2.1.1</ecNumber>
    </recommendedName>
</protein>
<keyword evidence="8" id="KW-0732">Signal</keyword>
<evidence type="ECO:0000256" key="5">
    <source>
        <dbReference type="ARBA" id="ARBA00022475"/>
    </source>
</evidence>
<evidence type="ECO:0000313" key="19">
    <source>
        <dbReference type="EMBL" id="KAJ8257053.1"/>
    </source>
</evidence>
<keyword evidence="9 17" id="KW-0862">Zinc</keyword>
<dbReference type="EMBL" id="JAFJMO010000014">
    <property type="protein sequence ID" value="KAJ8257053.1"/>
    <property type="molecule type" value="Genomic_DNA"/>
</dbReference>
<keyword evidence="7 17" id="KW-0479">Metal-binding</keyword>
<comment type="cofactor">
    <cofactor evidence="1 17">
        <name>Zn(2+)</name>
        <dbReference type="ChEBI" id="CHEBI:29105"/>
    </cofactor>
</comment>
<dbReference type="GO" id="GO:0004089">
    <property type="term" value="F:carbonate dehydratase activity"/>
    <property type="evidence" value="ECO:0007669"/>
    <property type="project" value="UniProtKB-UniRule"/>
</dbReference>
<comment type="subunit">
    <text evidence="4">Interacts with SLC4A4.</text>
</comment>
<evidence type="ECO:0000256" key="4">
    <source>
        <dbReference type="ARBA" id="ARBA00011736"/>
    </source>
</evidence>
<evidence type="ECO:0000256" key="13">
    <source>
        <dbReference type="ARBA" id="ARBA00023239"/>
    </source>
</evidence>
<name>A0A9Q1D4H9_CONCO</name>
<dbReference type="PANTHER" id="PTHR18952:SF95">
    <property type="entry name" value="CARBONIC ANHYDRASE 4"/>
    <property type="match status" value="1"/>
</dbReference>
<evidence type="ECO:0000256" key="7">
    <source>
        <dbReference type="ARBA" id="ARBA00022723"/>
    </source>
</evidence>
<evidence type="ECO:0000256" key="14">
    <source>
        <dbReference type="ARBA" id="ARBA00023288"/>
    </source>
</evidence>
<keyword evidence="20" id="KW-1185">Reference proteome</keyword>
<dbReference type="EC" id="4.2.1.1" evidence="17"/>
<gene>
    <name evidence="19" type="ORF">COCON_G00192050</name>
</gene>
<evidence type="ECO:0000256" key="10">
    <source>
        <dbReference type="ARBA" id="ARBA00023136"/>
    </source>
</evidence>
<evidence type="ECO:0000256" key="9">
    <source>
        <dbReference type="ARBA" id="ARBA00022833"/>
    </source>
</evidence>
<keyword evidence="12" id="KW-0325">Glycoprotein</keyword>
<keyword evidence="14" id="KW-0449">Lipoprotein</keyword>
<dbReference type="InterPro" id="IPR018338">
    <property type="entry name" value="Carbonic_anhydrase_a-class_CS"/>
</dbReference>
<keyword evidence="6" id="KW-0336">GPI-anchor</keyword>
<evidence type="ECO:0000256" key="3">
    <source>
        <dbReference type="ARBA" id="ARBA00010718"/>
    </source>
</evidence>
<comment type="function">
    <text evidence="15">Catalyzes the reversible hydration of carbon dioxide into bicarbonate and protons and thus is essential to maintaining intracellular and extracellular pH. May stimulate the sodium/bicarbonate transporter activity of SLC4A4 that acts in pH homeostasis. It is essential for acid overload removal from the retina and retina epithelium, and acid release in the choriocapillaris in the choroid.</text>
</comment>
<organism evidence="19 20">
    <name type="scientific">Conger conger</name>
    <name type="common">Conger eel</name>
    <name type="synonym">Muraena conger</name>
    <dbReference type="NCBI Taxonomy" id="82655"/>
    <lineage>
        <taxon>Eukaryota</taxon>
        <taxon>Metazoa</taxon>
        <taxon>Chordata</taxon>
        <taxon>Craniata</taxon>
        <taxon>Vertebrata</taxon>
        <taxon>Euteleostomi</taxon>
        <taxon>Actinopterygii</taxon>
        <taxon>Neopterygii</taxon>
        <taxon>Teleostei</taxon>
        <taxon>Anguilliformes</taxon>
        <taxon>Congridae</taxon>
        <taxon>Conger</taxon>
    </lineage>
</organism>
<dbReference type="AlphaFoldDB" id="A0A9Q1D4H9"/>
<dbReference type="PROSITE" id="PS00162">
    <property type="entry name" value="ALPHA_CA_1"/>
    <property type="match status" value="1"/>
</dbReference>
<dbReference type="OrthoDB" id="429145at2759"/>
<dbReference type="PROSITE" id="PS51144">
    <property type="entry name" value="ALPHA_CA_2"/>
    <property type="match status" value="1"/>
</dbReference>
<dbReference type="GO" id="GO:0005886">
    <property type="term" value="C:plasma membrane"/>
    <property type="evidence" value="ECO:0007669"/>
    <property type="project" value="UniProtKB-SubCell"/>
</dbReference>
<keyword evidence="11" id="KW-1015">Disulfide bond</keyword>
<comment type="catalytic activity">
    <reaction evidence="16">
        <text>hydrogencarbonate + H(+) = CO2 + H2O</text>
        <dbReference type="Rhea" id="RHEA:10748"/>
        <dbReference type="ChEBI" id="CHEBI:15377"/>
        <dbReference type="ChEBI" id="CHEBI:15378"/>
        <dbReference type="ChEBI" id="CHEBI:16526"/>
        <dbReference type="ChEBI" id="CHEBI:17544"/>
        <dbReference type="EC" id="4.2.1.1"/>
    </reaction>
    <physiologicalReaction direction="left-to-right" evidence="16">
        <dbReference type="Rhea" id="RHEA:10749"/>
    </physiologicalReaction>
    <physiologicalReaction direction="right-to-left" evidence="16">
        <dbReference type="Rhea" id="RHEA:10750"/>
    </physiologicalReaction>
</comment>
<dbReference type="FunFam" id="3.10.200.10:FF:000003">
    <property type="entry name" value="Carbonic anhydrase 12"/>
    <property type="match status" value="1"/>
</dbReference>
<evidence type="ECO:0000256" key="17">
    <source>
        <dbReference type="RuleBase" id="RU367011"/>
    </source>
</evidence>
<dbReference type="Gene3D" id="3.10.200.10">
    <property type="entry name" value="Alpha carbonic anhydrase"/>
    <property type="match status" value="1"/>
</dbReference>
<evidence type="ECO:0000313" key="20">
    <source>
        <dbReference type="Proteomes" id="UP001152803"/>
    </source>
</evidence>
<dbReference type="InterPro" id="IPR036398">
    <property type="entry name" value="CA_dom_sf"/>
</dbReference>
<sequence>MFEGPDEWNGVTGSCEGRAQSPINIVTRKALLDERLTRFTFTGYQDVFNSLVQNTGHSVQVGLPHSPRISGGLLETSYKAIELHLHWGKNGGPGSEHTIDGEQYPMEMHIVHMKQNYNSLAEALQDPAGFAVLGFFYETSPSVNKKYEPIIRSLEKIKQPGSNTSLSDLSLDSLIPAQENLTVYYRYQGSLTTPGCSEVVVWTMFQQPIPLSVEQLSAFSELQFSNGEPMIGTFRPVQPLNSRTVYRSGSSVVLASSLVLVTSLMVSIGL</sequence>
<dbReference type="InterPro" id="IPR041874">
    <property type="entry name" value="CA4/CA15"/>
</dbReference>
<dbReference type="InterPro" id="IPR001148">
    <property type="entry name" value="CA_dom"/>
</dbReference>
<evidence type="ECO:0000256" key="6">
    <source>
        <dbReference type="ARBA" id="ARBA00022622"/>
    </source>
</evidence>
<evidence type="ECO:0000256" key="15">
    <source>
        <dbReference type="ARBA" id="ARBA00045603"/>
    </source>
</evidence>
<evidence type="ECO:0000259" key="18">
    <source>
        <dbReference type="PROSITE" id="PS51144"/>
    </source>
</evidence>
<keyword evidence="13 17" id="KW-0456">Lyase</keyword>
<dbReference type="SUPFAM" id="SSF51069">
    <property type="entry name" value="Carbonic anhydrase"/>
    <property type="match status" value="1"/>
</dbReference>
<reference evidence="19" key="1">
    <citation type="journal article" date="2023" name="Science">
        <title>Genome structures resolve the early diversification of teleost fishes.</title>
        <authorList>
            <person name="Parey E."/>
            <person name="Louis A."/>
            <person name="Montfort J."/>
            <person name="Bouchez O."/>
            <person name="Roques C."/>
            <person name="Iampietro C."/>
            <person name="Lluch J."/>
            <person name="Castinel A."/>
            <person name="Donnadieu C."/>
            <person name="Desvignes T."/>
            <person name="Floi Bucao C."/>
            <person name="Jouanno E."/>
            <person name="Wen M."/>
            <person name="Mejri S."/>
            <person name="Dirks R."/>
            <person name="Jansen H."/>
            <person name="Henkel C."/>
            <person name="Chen W.J."/>
            <person name="Zahm M."/>
            <person name="Cabau C."/>
            <person name="Klopp C."/>
            <person name="Thompson A.W."/>
            <person name="Robinson-Rechavi M."/>
            <person name="Braasch I."/>
            <person name="Lecointre G."/>
            <person name="Bobe J."/>
            <person name="Postlethwait J.H."/>
            <person name="Berthelot C."/>
            <person name="Roest Crollius H."/>
            <person name="Guiguen Y."/>
        </authorList>
    </citation>
    <scope>NUCLEOTIDE SEQUENCE</scope>
    <source>
        <strain evidence="19">Concon-B</strain>
    </source>
</reference>
<dbReference type="PANTHER" id="PTHR18952">
    <property type="entry name" value="CARBONIC ANHYDRASE"/>
    <property type="match status" value="1"/>
</dbReference>
<comment type="caution">
    <text evidence="19">The sequence shown here is derived from an EMBL/GenBank/DDBJ whole genome shotgun (WGS) entry which is preliminary data.</text>
</comment>
<dbReference type="GO" id="GO:0008270">
    <property type="term" value="F:zinc ion binding"/>
    <property type="evidence" value="ECO:0007669"/>
    <property type="project" value="UniProtKB-UniRule"/>
</dbReference>
<dbReference type="InterPro" id="IPR023561">
    <property type="entry name" value="Carbonic_anhydrase_a-class"/>
</dbReference>